<dbReference type="Gene3D" id="3.40.50.1980">
    <property type="entry name" value="Nitrogenase molybdenum iron protein domain"/>
    <property type="match status" value="2"/>
</dbReference>
<dbReference type="KEGG" id="vih:AB0763_08900"/>
<dbReference type="AlphaFoldDB" id="A0AB39HCE4"/>
<dbReference type="InterPro" id="IPR002491">
    <property type="entry name" value="ABC_transptr_periplasmic_BD"/>
</dbReference>
<name>A0AB39HCE4_9VIBR</name>
<keyword evidence="3" id="KW-0813">Transport</keyword>
<evidence type="ECO:0000256" key="5">
    <source>
        <dbReference type="ARBA" id="ARBA00022729"/>
    </source>
</evidence>
<dbReference type="SUPFAM" id="SSF53807">
    <property type="entry name" value="Helical backbone' metal receptor"/>
    <property type="match status" value="1"/>
</dbReference>
<protein>
    <submittedName>
        <fullName evidence="8">Fe2+-enterobactin ABC transporter substrate-binding protein</fullName>
    </submittedName>
</protein>
<dbReference type="PANTHER" id="PTHR30532">
    <property type="entry name" value="IRON III DICITRATE-BINDING PERIPLASMIC PROTEIN"/>
    <property type="match status" value="1"/>
</dbReference>
<dbReference type="RefSeq" id="WP_306100398.1">
    <property type="nucleotide sequence ID" value="NZ_CP162601.1"/>
</dbReference>
<dbReference type="InterPro" id="IPR051313">
    <property type="entry name" value="Bact_iron-sidero_bind"/>
</dbReference>
<organism evidence="8">
    <name type="scientific">Vibrio sp. HB236076</name>
    <dbReference type="NCBI Taxonomy" id="3232307"/>
    <lineage>
        <taxon>Bacteria</taxon>
        <taxon>Pseudomonadati</taxon>
        <taxon>Pseudomonadota</taxon>
        <taxon>Gammaproteobacteria</taxon>
        <taxon>Vibrionales</taxon>
        <taxon>Vibrionaceae</taxon>
        <taxon>Vibrio</taxon>
    </lineage>
</organism>
<evidence type="ECO:0000256" key="4">
    <source>
        <dbReference type="ARBA" id="ARBA00022496"/>
    </source>
</evidence>
<keyword evidence="5 6" id="KW-0732">Signal</keyword>
<dbReference type="GO" id="GO:0030288">
    <property type="term" value="C:outer membrane-bounded periplasmic space"/>
    <property type="evidence" value="ECO:0007669"/>
    <property type="project" value="TreeGrafter"/>
</dbReference>
<accession>A0AB39HCE4</accession>
<proteinExistence type="inferred from homology"/>
<evidence type="ECO:0000256" key="2">
    <source>
        <dbReference type="ARBA" id="ARBA00008814"/>
    </source>
</evidence>
<feature type="chain" id="PRO_5044322456" evidence="6">
    <location>
        <begin position="24"/>
        <end position="309"/>
    </location>
</feature>
<keyword evidence="4" id="KW-0406">Ion transport</keyword>
<feature type="domain" description="Fe/B12 periplasmic-binding" evidence="7">
    <location>
        <begin position="46"/>
        <end position="309"/>
    </location>
</feature>
<keyword evidence="4" id="KW-0408">Iron</keyword>
<sequence length="309" mass="34011">MITNIIKWIVTSCFLIVSHQSFAAQWPTTFVNSDGTTTVIKAKPQRVLSTSVSITGTLLAIDAPVIGSASAANHQFFAQWQEVAKQRGVVDVWPAGSVDIEMAYALQPDLIVVSSSGADSARAHIAQLQQVAPTIVLDYSKQTWQDLANRLGKALGLEQQVAKKIEQFNAYLKDSKEAMSLPEGRANIISYQGPGAVNPIATAQGSHGQLLSQLGFDIEQPNPAWQTALDHRQDFIRSHYEHLTQLKAQTSFLLTRKGDQVDDFLNDPVLANLPSVQAKQVYGLGKHSFRIDYYSAHEIVEQLVQRFAK</sequence>
<dbReference type="PROSITE" id="PS50983">
    <property type="entry name" value="FE_B12_PBP"/>
    <property type="match status" value="1"/>
</dbReference>
<evidence type="ECO:0000256" key="1">
    <source>
        <dbReference type="ARBA" id="ARBA00004196"/>
    </source>
</evidence>
<dbReference type="NCBIfam" id="NF008200">
    <property type="entry name" value="PRK10957.1"/>
    <property type="match status" value="1"/>
</dbReference>
<reference evidence="8" key="1">
    <citation type="submission" date="2024-07" db="EMBL/GenBank/DDBJ databases">
        <title>Genome Analysis of a Potential Novel Vibrio Species Secreting pH- and Thermo-stable Alginate Lyase and its Application in Producing Alginate Oligosaccharides.</title>
        <authorList>
            <person name="Huang H."/>
            <person name="Bao K."/>
        </authorList>
    </citation>
    <scope>NUCLEOTIDE SEQUENCE</scope>
    <source>
        <strain evidence="8">HB236076</strain>
    </source>
</reference>
<keyword evidence="4" id="KW-0410">Iron transport</keyword>
<dbReference type="EMBL" id="CP162601">
    <property type="protein sequence ID" value="XDK24340.1"/>
    <property type="molecule type" value="Genomic_DNA"/>
</dbReference>
<dbReference type="Pfam" id="PF01497">
    <property type="entry name" value="Peripla_BP_2"/>
    <property type="match status" value="1"/>
</dbReference>
<evidence type="ECO:0000259" key="7">
    <source>
        <dbReference type="PROSITE" id="PS50983"/>
    </source>
</evidence>
<dbReference type="GO" id="GO:1901678">
    <property type="term" value="P:iron coordination entity transport"/>
    <property type="evidence" value="ECO:0007669"/>
    <property type="project" value="UniProtKB-ARBA"/>
</dbReference>
<evidence type="ECO:0000256" key="6">
    <source>
        <dbReference type="SAM" id="SignalP"/>
    </source>
</evidence>
<evidence type="ECO:0000313" key="8">
    <source>
        <dbReference type="EMBL" id="XDK24340.1"/>
    </source>
</evidence>
<comment type="subcellular location">
    <subcellularLocation>
        <location evidence="1">Cell envelope</location>
    </subcellularLocation>
</comment>
<dbReference type="PANTHER" id="PTHR30532:SF24">
    <property type="entry name" value="FERRIC ENTEROBACTIN-BINDING PERIPLASMIC PROTEIN FEPB"/>
    <property type="match status" value="1"/>
</dbReference>
<gene>
    <name evidence="8" type="primary">fepB</name>
    <name evidence="8" type="ORF">AB0763_08900</name>
</gene>
<feature type="signal peptide" evidence="6">
    <location>
        <begin position="1"/>
        <end position="23"/>
    </location>
</feature>
<comment type="similarity">
    <text evidence="2">Belongs to the bacterial solute-binding protein 8 family.</text>
</comment>
<evidence type="ECO:0000256" key="3">
    <source>
        <dbReference type="ARBA" id="ARBA00022448"/>
    </source>
</evidence>